<keyword evidence="1" id="KW-0732">Signal</keyword>
<feature type="chain" id="PRO_5026184768" description="Lipoprotein" evidence="1">
    <location>
        <begin position="25"/>
        <end position="426"/>
    </location>
</feature>
<evidence type="ECO:0008006" key="3">
    <source>
        <dbReference type="Google" id="ProtNLM"/>
    </source>
</evidence>
<gene>
    <name evidence="2" type="ORF">GKE01_09065</name>
</gene>
<feature type="signal peptide" evidence="1">
    <location>
        <begin position="1"/>
        <end position="24"/>
    </location>
</feature>
<comment type="caution">
    <text evidence="2">The sequence shown here is derived from an EMBL/GenBank/DDBJ whole genome shotgun (WGS) entry which is preliminary data.</text>
</comment>
<dbReference type="AlphaFoldDB" id="A0A6G1ZCF9"/>
<organism evidence="2">
    <name type="scientific">Parabacteroides goldsteinii</name>
    <dbReference type="NCBI Taxonomy" id="328812"/>
    <lineage>
        <taxon>Bacteria</taxon>
        <taxon>Pseudomonadati</taxon>
        <taxon>Bacteroidota</taxon>
        <taxon>Bacteroidia</taxon>
        <taxon>Bacteroidales</taxon>
        <taxon>Tannerellaceae</taxon>
        <taxon>Parabacteroides</taxon>
    </lineage>
</organism>
<evidence type="ECO:0000313" key="2">
    <source>
        <dbReference type="EMBL" id="MRY11617.1"/>
    </source>
</evidence>
<reference evidence="2" key="1">
    <citation type="journal article" date="2019" name="Nat. Med.">
        <title>A library of human gut bacterial isolates paired with longitudinal multiomics data enables mechanistic microbiome research.</title>
        <authorList>
            <person name="Poyet M."/>
            <person name="Groussin M."/>
            <person name="Gibbons S.M."/>
            <person name="Avila-Pacheco J."/>
            <person name="Jiang X."/>
            <person name="Kearney S.M."/>
            <person name="Perrotta A.R."/>
            <person name="Berdy B."/>
            <person name="Zhao S."/>
            <person name="Lieberman T.D."/>
            <person name="Swanson P.K."/>
            <person name="Smith M."/>
            <person name="Roesemann S."/>
            <person name="Alexander J.E."/>
            <person name="Rich S.A."/>
            <person name="Livny J."/>
            <person name="Vlamakis H."/>
            <person name="Clish C."/>
            <person name="Bullock K."/>
            <person name="Deik A."/>
            <person name="Scott J."/>
            <person name="Pierce K.A."/>
            <person name="Xavier R.J."/>
            <person name="Alm E.J."/>
        </authorList>
    </citation>
    <scope>NUCLEOTIDE SEQUENCE</scope>
    <source>
        <strain evidence="2">BIOML-A4</strain>
    </source>
</reference>
<dbReference type="RefSeq" id="WP_154278215.1">
    <property type="nucleotide sequence ID" value="NZ_DBFNBH010000022.1"/>
</dbReference>
<protein>
    <recommendedName>
        <fullName evidence="3">Lipoprotein</fullName>
    </recommendedName>
</protein>
<sequence>MKKFQLLFYAFIMAMVTLSFNACSNDDDPKPTPEPTPEPKNYHFDIWIALDKHGGMGRDVQTLVKSIDSLTAGSTPIDFKGDGTEVHSVMSLETIVKGKYYYQVPVSGDRISKYILSDNTIKNIQSYPFSEGTNTYDTRKYTHAWIDDNTLVIMASNGDGDKIIWTKLNTTNMSLIEEGILDIPLPEGDKLFSTSGILSYRKSDNKLIYFYLGKKSKRGDTTPFFFTTVINAETMAVESNIRNTIAHQMVGSAYGELLQKCTLVDESGNLYLACFSENEDGTEKSSLIRIKAGEKDFDPTYNAFTNAGKLISLEYLGDGKVLAYARQDDLGMDIDSYSHYYTVIDLNTKTSSRVQYNGKDLPYSGGRFSQRTAIADGKAYIGVNPENTNPCIYIYDIKTGNVEKGADIAEGYYFEQIRVLDNEDAE</sequence>
<dbReference type="SUPFAM" id="SSF82171">
    <property type="entry name" value="DPP6 N-terminal domain-like"/>
    <property type="match status" value="1"/>
</dbReference>
<proteinExistence type="predicted"/>
<accession>A0A6G1ZCF9</accession>
<dbReference type="EMBL" id="WKLP01000011">
    <property type="protein sequence ID" value="MRY11617.1"/>
    <property type="molecule type" value="Genomic_DNA"/>
</dbReference>
<name>A0A6G1ZCF9_9BACT</name>
<evidence type="ECO:0000256" key="1">
    <source>
        <dbReference type="SAM" id="SignalP"/>
    </source>
</evidence>